<dbReference type="AlphaFoldDB" id="A0A6A7BEB7"/>
<evidence type="ECO:0000256" key="1">
    <source>
        <dbReference type="SAM" id="MobiDB-lite"/>
    </source>
</evidence>
<feature type="compositionally biased region" description="Polar residues" evidence="1">
    <location>
        <begin position="146"/>
        <end position="163"/>
    </location>
</feature>
<feature type="compositionally biased region" description="Low complexity" evidence="1">
    <location>
        <begin position="134"/>
        <end position="145"/>
    </location>
</feature>
<dbReference type="Proteomes" id="UP000799423">
    <property type="component" value="Unassembled WGS sequence"/>
</dbReference>
<gene>
    <name evidence="3" type="ORF">T440DRAFT_466670</name>
</gene>
<evidence type="ECO:0000313" key="4">
    <source>
        <dbReference type="Proteomes" id="UP000799423"/>
    </source>
</evidence>
<reference evidence="3" key="1">
    <citation type="submission" date="2020-01" db="EMBL/GenBank/DDBJ databases">
        <authorList>
            <consortium name="DOE Joint Genome Institute"/>
            <person name="Haridas S."/>
            <person name="Albert R."/>
            <person name="Binder M."/>
            <person name="Bloem J."/>
            <person name="Labutti K."/>
            <person name="Salamov A."/>
            <person name="Andreopoulos B."/>
            <person name="Baker S.E."/>
            <person name="Barry K."/>
            <person name="Bills G."/>
            <person name="Bluhm B.H."/>
            <person name="Cannon C."/>
            <person name="Castanera R."/>
            <person name="Culley D.E."/>
            <person name="Daum C."/>
            <person name="Ezra D."/>
            <person name="Gonzalez J.B."/>
            <person name="Henrissat B."/>
            <person name="Kuo A."/>
            <person name="Liang C."/>
            <person name="Lipzen A."/>
            <person name="Lutzoni F."/>
            <person name="Magnuson J."/>
            <person name="Mondo S."/>
            <person name="Nolan M."/>
            <person name="Ohm R."/>
            <person name="Pangilinan J."/>
            <person name="Park H.-J."/>
            <person name="Ramirez L."/>
            <person name="Alfaro M."/>
            <person name="Sun H."/>
            <person name="Tritt A."/>
            <person name="Yoshinaga Y."/>
            <person name="Zwiers L.-H."/>
            <person name="Turgeon B.G."/>
            <person name="Goodwin S.B."/>
            <person name="Spatafora J.W."/>
            <person name="Crous P.W."/>
            <person name="Grigoriev I.V."/>
        </authorList>
    </citation>
    <scope>NUCLEOTIDE SEQUENCE</scope>
    <source>
        <strain evidence="3">IPT5</strain>
    </source>
</reference>
<keyword evidence="4" id="KW-1185">Reference proteome</keyword>
<evidence type="ECO:0000313" key="3">
    <source>
        <dbReference type="EMBL" id="KAF2852528.1"/>
    </source>
</evidence>
<organism evidence="3 4">
    <name type="scientific">Plenodomus tracheiphilus IPT5</name>
    <dbReference type="NCBI Taxonomy" id="1408161"/>
    <lineage>
        <taxon>Eukaryota</taxon>
        <taxon>Fungi</taxon>
        <taxon>Dikarya</taxon>
        <taxon>Ascomycota</taxon>
        <taxon>Pezizomycotina</taxon>
        <taxon>Dothideomycetes</taxon>
        <taxon>Pleosporomycetidae</taxon>
        <taxon>Pleosporales</taxon>
        <taxon>Pleosporineae</taxon>
        <taxon>Leptosphaeriaceae</taxon>
        <taxon>Plenodomus</taxon>
    </lineage>
</organism>
<feature type="region of interest" description="Disordered" evidence="1">
    <location>
        <begin position="134"/>
        <end position="163"/>
    </location>
</feature>
<accession>A0A6A7BEB7</accession>
<protein>
    <recommendedName>
        <fullName evidence="5">Extracellular membrane protein CFEM domain-containing protein</fullName>
    </recommendedName>
</protein>
<evidence type="ECO:0000256" key="2">
    <source>
        <dbReference type="SAM" id="SignalP"/>
    </source>
</evidence>
<keyword evidence="2" id="KW-0732">Signal</keyword>
<proteinExistence type="predicted"/>
<name>A0A6A7BEB7_9PLEO</name>
<evidence type="ECO:0008006" key="5">
    <source>
        <dbReference type="Google" id="ProtNLM"/>
    </source>
</evidence>
<feature type="chain" id="PRO_5025616647" description="Extracellular membrane protein CFEM domain-containing protein" evidence="2">
    <location>
        <begin position="21"/>
        <end position="188"/>
    </location>
</feature>
<feature type="signal peptide" evidence="2">
    <location>
        <begin position="1"/>
        <end position="20"/>
    </location>
</feature>
<sequence length="188" mass="19191">MWVPSSAVAILGSLALCCKGQQHEGHDTFHMARTQACDGVRCGYDEQLCCAVGTRCSVDQNFQAICAVSAVSSTVLLTTDSSSPSPTLVSRSNNVPSSIATSMSLNGSPTTAIVQTSSTSTSVSSTSVSLGTSTTSSSASSAISVPTNDPSQDPNVPSSTGLSTDFKEKKDLKVVLGVAAIAIVIFSF</sequence>
<dbReference type="EMBL" id="MU006298">
    <property type="protein sequence ID" value="KAF2852528.1"/>
    <property type="molecule type" value="Genomic_DNA"/>
</dbReference>